<sequence>MALHVQSALHGTGMTSVLHSRFSNTSPVAPIFRARSCPTSVAAFLKRPCFHSPSVNLLYNSTLPSMWCCIASYDIAQGRLQRPRVITSGVVKFDEMALPPLVASTVIPDLPPPPAQASFSVLCAAKDHMKNIAERWSVHSFESWTHPGISFTNEVFGSTSSRDRFVAIATLQTFYFMLDDIFSDAPNESVLEEFGISRSIGKCSQKLAAFFKRLNSIFRQQEIPSNPTPIEGITWELGHDMRRLSNPEWFNKFADCLLEHQIAGVSSHVDHIADDQQFLKEVEAYAQMRVLNSGGRWVMMLVEFATNVYLGDEFSAHPILHQLTNAAVIHCVYVNDLFSYPKEMFEENPRNIIKMFMQDSNDGGSGLSQAAWKAVDLINTQIHTVAELEKKFDSEVFAVRSYIDGVKGVMTGNIYFHSVDNRYRHPNSVFPELRENITNAHETNV</sequence>
<accession>A0A8T0IL70</accession>
<dbReference type="AlphaFoldDB" id="A0A8T0IL70"/>
<keyword evidence="4" id="KW-1185">Reference proteome</keyword>
<dbReference type="GO" id="GO:0010333">
    <property type="term" value="F:terpene synthase activity"/>
    <property type="evidence" value="ECO:0007669"/>
    <property type="project" value="InterPro"/>
</dbReference>
<dbReference type="InterPro" id="IPR008949">
    <property type="entry name" value="Isoprenoid_synthase_dom_sf"/>
</dbReference>
<comment type="cofactor">
    <cofactor evidence="2">
        <name>Mg(2+)</name>
        <dbReference type="ChEBI" id="CHEBI:18420"/>
    </cofactor>
</comment>
<dbReference type="EMBL" id="CM026423">
    <property type="protein sequence ID" value="KAG0584510.1"/>
    <property type="molecule type" value="Genomic_DNA"/>
</dbReference>
<dbReference type="PANTHER" id="PTHR35201:SF4">
    <property type="entry name" value="BETA-PINACENE SYNTHASE-RELATED"/>
    <property type="match status" value="1"/>
</dbReference>
<organism evidence="3 4">
    <name type="scientific">Ceratodon purpureus</name>
    <name type="common">Fire moss</name>
    <name type="synonym">Dicranum purpureum</name>
    <dbReference type="NCBI Taxonomy" id="3225"/>
    <lineage>
        <taxon>Eukaryota</taxon>
        <taxon>Viridiplantae</taxon>
        <taxon>Streptophyta</taxon>
        <taxon>Embryophyta</taxon>
        <taxon>Bryophyta</taxon>
        <taxon>Bryophytina</taxon>
        <taxon>Bryopsida</taxon>
        <taxon>Dicranidae</taxon>
        <taxon>Pseudoditrichales</taxon>
        <taxon>Ditrichaceae</taxon>
        <taxon>Ceratodon</taxon>
    </lineage>
</organism>
<dbReference type="Pfam" id="PF19086">
    <property type="entry name" value="Terpene_syn_C_2"/>
    <property type="match status" value="1"/>
</dbReference>
<dbReference type="Proteomes" id="UP000822688">
    <property type="component" value="Chromosome 3"/>
</dbReference>
<protein>
    <recommendedName>
        <fullName evidence="2">Terpene synthase</fullName>
        <ecNumber evidence="2">4.2.3.-</ecNumber>
    </recommendedName>
</protein>
<proteinExistence type="inferred from homology"/>
<dbReference type="InterPro" id="IPR034686">
    <property type="entry name" value="Terpene_cyclase-like_2"/>
</dbReference>
<dbReference type="PANTHER" id="PTHR35201">
    <property type="entry name" value="TERPENE SYNTHASE"/>
    <property type="match status" value="1"/>
</dbReference>
<evidence type="ECO:0000256" key="2">
    <source>
        <dbReference type="RuleBase" id="RU366034"/>
    </source>
</evidence>
<comment type="caution">
    <text evidence="3">The sequence shown here is derived from an EMBL/GenBank/DDBJ whole genome shotgun (WGS) entry which is preliminary data.</text>
</comment>
<evidence type="ECO:0000256" key="1">
    <source>
        <dbReference type="ARBA" id="ARBA00006333"/>
    </source>
</evidence>
<gene>
    <name evidence="3" type="ORF">KC19_3G214100</name>
</gene>
<dbReference type="EC" id="4.2.3.-" evidence="2"/>
<keyword evidence="2" id="KW-0460">Magnesium</keyword>
<name>A0A8T0IL70_CERPU</name>
<evidence type="ECO:0000313" key="4">
    <source>
        <dbReference type="Proteomes" id="UP000822688"/>
    </source>
</evidence>
<keyword evidence="2" id="KW-0456">Lyase</keyword>
<dbReference type="Gene3D" id="1.10.600.10">
    <property type="entry name" value="Farnesyl Diphosphate Synthase"/>
    <property type="match status" value="1"/>
</dbReference>
<comment type="similarity">
    <text evidence="1 2">Belongs to the terpene synthase family.</text>
</comment>
<dbReference type="GO" id="GO:0046872">
    <property type="term" value="F:metal ion binding"/>
    <property type="evidence" value="ECO:0007669"/>
    <property type="project" value="UniProtKB-KW"/>
</dbReference>
<dbReference type="SUPFAM" id="SSF48576">
    <property type="entry name" value="Terpenoid synthases"/>
    <property type="match status" value="1"/>
</dbReference>
<dbReference type="GO" id="GO:0008299">
    <property type="term" value="P:isoprenoid biosynthetic process"/>
    <property type="evidence" value="ECO:0007669"/>
    <property type="project" value="UniProtKB-ARBA"/>
</dbReference>
<evidence type="ECO:0000313" key="3">
    <source>
        <dbReference type="EMBL" id="KAG0584510.1"/>
    </source>
</evidence>
<reference evidence="3" key="1">
    <citation type="submission" date="2020-06" db="EMBL/GenBank/DDBJ databases">
        <title>WGS assembly of Ceratodon purpureus strain R40.</title>
        <authorList>
            <person name="Carey S.B."/>
            <person name="Jenkins J."/>
            <person name="Shu S."/>
            <person name="Lovell J.T."/>
            <person name="Sreedasyam A."/>
            <person name="Maumus F."/>
            <person name="Tiley G.P."/>
            <person name="Fernandez-Pozo N."/>
            <person name="Barry K."/>
            <person name="Chen C."/>
            <person name="Wang M."/>
            <person name="Lipzen A."/>
            <person name="Daum C."/>
            <person name="Saski C.A."/>
            <person name="Payton A.C."/>
            <person name="Mcbreen J.C."/>
            <person name="Conrad R.E."/>
            <person name="Kollar L.M."/>
            <person name="Olsson S."/>
            <person name="Huttunen S."/>
            <person name="Landis J.B."/>
            <person name="Wickett N.J."/>
            <person name="Johnson M.G."/>
            <person name="Rensing S.A."/>
            <person name="Grimwood J."/>
            <person name="Schmutz J."/>
            <person name="Mcdaniel S.F."/>
        </authorList>
    </citation>
    <scope>NUCLEOTIDE SEQUENCE</scope>
    <source>
        <strain evidence="3">R40</strain>
    </source>
</reference>
<keyword evidence="2" id="KW-0479">Metal-binding</keyword>